<dbReference type="PANTHER" id="PTHR33908:SF11">
    <property type="entry name" value="MEMBRANE PROTEIN"/>
    <property type="match status" value="1"/>
</dbReference>
<feature type="transmembrane region" description="Helical" evidence="8">
    <location>
        <begin position="213"/>
        <end position="232"/>
    </location>
</feature>
<dbReference type="Gene3D" id="2.60.120.260">
    <property type="entry name" value="Galactose-binding domain-like"/>
    <property type="match status" value="1"/>
</dbReference>
<keyword evidence="3" id="KW-0328">Glycosyltransferase</keyword>
<accession>A0A0G0V1W3</accession>
<gene>
    <name evidence="10" type="ORF">UU41_C0002G0035</name>
</gene>
<keyword evidence="7 8" id="KW-0472">Membrane</keyword>
<keyword evidence="2" id="KW-1003">Cell membrane</keyword>
<feature type="transmembrane region" description="Helical" evidence="8">
    <location>
        <begin position="381"/>
        <end position="403"/>
    </location>
</feature>
<organism evidence="10 11">
    <name type="scientific">Candidatus Roizmanbacteria bacterium GW2011_GWA1_41_13</name>
    <dbReference type="NCBI Taxonomy" id="1618474"/>
    <lineage>
        <taxon>Bacteria</taxon>
        <taxon>Candidatus Roizmaniibacteriota</taxon>
    </lineage>
</organism>
<feature type="domain" description="Glycosyltransferase RgtA/B/C/D-like" evidence="9">
    <location>
        <begin position="80"/>
        <end position="217"/>
    </location>
</feature>
<dbReference type="GO" id="GO:0005886">
    <property type="term" value="C:plasma membrane"/>
    <property type="evidence" value="ECO:0007669"/>
    <property type="project" value="UniProtKB-SubCell"/>
</dbReference>
<evidence type="ECO:0000256" key="3">
    <source>
        <dbReference type="ARBA" id="ARBA00022676"/>
    </source>
</evidence>
<feature type="transmembrane region" description="Helical" evidence="8">
    <location>
        <begin position="350"/>
        <end position="369"/>
    </location>
</feature>
<evidence type="ECO:0000256" key="2">
    <source>
        <dbReference type="ARBA" id="ARBA00022475"/>
    </source>
</evidence>
<evidence type="ECO:0000256" key="1">
    <source>
        <dbReference type="ARBA" id="ARBA00004651"/>
    </source>
</evidence>
<feature type="transmembrane region" description="Helical" evidence="8">
    <location>
        <begin position="322"/>
        <end position="344"/>
    </location>
</feature>
<proteinExistence type="predicted"/>
<evidence type="ECO:0000256" key="8">
    <source>
        <dbReference type="SAM" id="Phobius"/>
    </source>
</evidence>
<dbReference type="Proteomes" id="UP000034961">
    <property type="component" value="Unassembled WGS sequence"/>
</dbReference>
<dbReference type="InterPro" id="IPR038731">
    <property type="entry name" value="RgtA/B/C-like"/>
</dbReference>
<evidence type="ECO:0000256" key="4">
    <source>
        <dbReference type="ARBA" id="ARBA00022679"/>
    </source>
</evidence>
<evidence type="ECO:0000256" key="7">
    <source>
        <dbReference type="ARBA" id="ARBA00023136"/>
    </source>
</evidence>
<evidence type="ECO:0000256" key="6">
    <source>
        <dbReference type="ARBA" id="ARBA00022989"/>
    </source>
</evidence>
<comment type="caution">
    <text evidence="10">The sequence shown here is derived from an EMBL/GenBank/DDBJ whole genome shotgun (WGS) entry which is preliminary data.</text>
</comment>
<dbReference type="GO" id="GO:0009103">
    <property type="term" value="P:lipopolysaccharide biosynthetic process"/>
    <property type="evidence" value="ECO:0007669"/>
    <property type="project" value="UniProtKB-ARBA"/>
</dbReference>
<dbReference type="InterPro" id="IPR050297">
    <property type="entry name" value="LipidA_mod_glycosyltrf_83"/>
</dbReference>
<sequence>MGLIPNELHADEPWVEKYAGELFYNIVTKADFDPHDYKYGSFIYYLEALPYFPIMSMKYISESILNPNTTGSFRDFVISMKILDQRNMTIFWMQRAQIALIGGLSVLVIYQIVKKLFHKHAALLAAFTLAVLPLHVRESHYIVPDLAITFFISLSILFMVNLFQTGKLKWYILSGFMIGFSSTLKYFPLALLAYPFALLLVKKKDWYWIRNSMIGIVSILPGAFAGVPYLFLNPQTNIPVFQKGVETALNWYRTPFTEYASAIVLFIRSKGQEPLPDLSIFIPPRFTRYYLTLLFYRGFGVFPSIAALMGIFSLLILHHKKILFIMIIPIFSFLYFSLYIPALYERQADTLLPFLALLVGVFLWSLWRFMASRPIPYKRTIFLIILILVFYYPFTQSFASSWACGKPHIFQESAIWISRNIPSKSVVAFKGYMPFPQGGYELIPLLPNDIFSIEEVRSTGAPFAFINIYDTLIGYTNEFISFFIKPTDLYQNYYPVLALHEYRSRANLLQELSRPAMCNQPQLVYYQLPPALPNGKNPIIYSLFDSNSDMNYWHLQEYSKKSKADILYSAEEGSTSKGSLQFTWSSINYTLPRIVSDKIRVTPGAAYTAAAQIKSDTSLKETERDGFLRIDFYENENANTVLPGPVTALSPRIYGDFEWKQVAVTAKAPANALFMIVSLQVNGSKPEGTFYFDDILLLQSNELPPLQI</sequence>
<evidence type="ECO:0000259" key="9">
    <source>
        <dbReference type="Pfam" id="PF13231"/>
    </source>
</evidence>
<reference evidence="10 11" key="1">
    <citation type="journal article" date="2015" name="Nature">
        <title>rRNA introns, odd ribosomes, and small enigmatic genomes across a large radiation of phyla.</title>
        <authorList>
            <person name="Brown C.T."/>
            <person name="Hug L.A."/>
            <person name="Thomas B.C."/>
            <person name="Sharon I."/>
            <person name="Castelle C.J."/>
            <person name="Singh A."/>
            <person name="Wilkins M.J."/>
            <person name="Williams K.H."/>
            <person name="Banfield J.F."/>
        </authorList>
    </citation>
    <scope>NUCLEOTIDE SEQUENCE [LARGE SCALE GENOMIC DNA]</scope>
</reference>
<name>A0A0G0V1W3_9BACT</name>
<feature type="transmembrane region" description="Helical" evidence="8">
    <location>
        <begin position="294"/>
        <end position="315"/>
    </location>
</feature>
<evidence type="ECO:0000256" key="5">
    <source>
        <dbReference type="ARBA" id="ARBA00022692"/>
    </source>
</evidence>
<feature type="transmembrane region" description="Helical" evidence="8">
    <location>
        <begin position="170"/>
        <end position="201"/>
    </location>
</feature>
<feature type="transmembrane region" description="Helical" evidence="8">
    <location>
        <begin position="116"/>
        <end position="134"/>
    </location>
</feature>
<keyword evidence="6 8" id="KW-1133">Transmembrane helix</keyword>
<keyword evidence="5 8" id="KW-0812">Transmembrane</keyword>
<comment type="subcellular location">
    <subcellularLocation>
        <location evidence="1">Cell membrane</location>
        <topology evidence="1">Multi-pass membrane protein</topology>
    </subcellularLocation>
</comment>
<evidence type="ECO:0000313" key="10">
    <source>
        <dbReference type="EMBL" id="KKR94914.1"/>
    </source>
</evidence>
<feature type="transmembrane region" description="Helical" evidence="8">
    <location>
        <begin position="90"/>
        <end position="110"/>
    </location>
</feature>
<dbReference type="GO" id="GO:0016763">
    <property type="term" value="F:pentosyltransferase activity"/>
    <property type="evidence" value="ECO:0007669"/>
    <property type="project" value="TreeGrafter"/>
</dbReference>
<dbReference type="Pfam" id="PF13231">
    <property type="entry name" value="PMT_2"/>
    <property type="match status" value="1"/>
</dbReference>
<evidence type="ECO:0000313" key="11">
    <source>
        <dbReference type="Proteomes" id="UP000034961"/>
    </source>
</evidence>
<dbReference type="EMBL" id="LCAN01000002">
    <property type="protein sequence ID" value="KKR94914.1"/>
    <property type="molecule type" value="Genomic_DNA"/>
</dbReference>
<dbReference type="PANTHER" id="PTHR33908">
    <property type="entry name" value="MANNOSYLTRANSFERASE YKCB-RELATED"/>
    <property type="match status" value="1"/>
</dbReference>
<feature type="transmembrane region" description="Helical" evidence="8">
    <location>
        <begin position="146"/>
        <end position="164"/>
    </location>
</feature>
<protein>
    <submittedName>
        <fullName evidence="10">Glycosyl transferase family 39</fullName>
    </submittedName>
</protein>
<dbReference type="AlphaFoldDB" id="A0A0G0V1W3"/>
<keyword evidence="4 10" id="KW-0808">Transferase</keyword>